<sequence>MAPLTPLIPILPSVARHVDLKFRSALILSQLFTKSWGHPDVIKQMAKYRREVMSKRLVMDYVKELNPQIDLVKKVSKNGVTSYEGFFTSPHAVLFPDHMPGKVARAHFRAYLPDTHGPVCIHLAGTGDHSYFRRQYFLVDEMLKDGVGSILIQNPFYGDRKPPNQFRSSLQNVTDLFVMGAALIAECNHLFNWAESLGYGPFAISGVSMGGFMAQLAGTNSQRPVGIVPILAWTTASPSYTEGAISPAVNYPLLQKQLEDAHYTDKIRKIPDQNWLDRMHEMTAKNGETEARNMMRILMDDFTSLEFYPTPLDTSLCHVFLADQDQYVLRGQGTPTYEQLWPNVTVEMMSGQGHVTSYFLKHNLWRKRIMELLKRQQQKDQKKN</sequence>
<dbReference type="PANTHER" id="PTHR13617">
    <property type="entry name" value="PROTEIN ABHD18"/>
    <property type="match status" value="1"/>
</dbReference>
<accession>A0A1I7UC15</accession>
<dbReference type="eggNOG" id="KOG1551">
    <property type="taxonomic scope" value="Eukaryota"/>
</dbReference>
<dbReference type="Proteomes" id="UP000095282">
    <property type="component" value="Unplaced"/>
</dbReference>
<proteinExistence type="predicted"/>
<dbReference type="Pfam" id="PF09752">
    <property type="entry name" value="ABHD18"/>
    <property type="match status" value="1"/>
</dbReference>
<protein>
    <submittedName>
        <fullName evidence="2">AB hydrolase-1 domain-containing protein</fullName>
    </submittedName>
</protein>
<dbReference type="InterPro" id="IPR029058">
    <property type="entry name" value="AB_hydrolase_fold"/>
</dbReference>
<evidence type="ECO:0000313" key="2">
    <source>
        <dbReference type="WBParaSite" id="Csp11.Scaffold629.g7811.t1"/>
    </source>
</evidence>
<dbReference type="Gene3D" id="3.40.50.1820">
    <property type="entry name" value="alpha/beta hydrolase"/>
    <property type="match status" value="1"/>
</dbReference>
<keyword evidence="1" id="KW-1185">Reference proteome</keyword>
<dbReference type="InterPro" id="IPR019149">
    <property type="entry name" value="ABHD18"/>
</dbReference>
<name>A0A1I7UC15_9PELO</name>
<dbReference type="PANTHER" id="PTHR13617:SF14">
    <property type="entry name" value="PROTEIN ABHD18"/>
    <property type="match status" value="1"/>
</dbReference>
<reference evidence="2" key="1">
    <citation type="submission" date="2016-11" db="UniProtKB">
        <authorList>
            <consortium name="WormBaseParasite"/>
        </authorList>
    </citation>
    <scope>IDENTIFICATION</scope>
</reference>
<dbReference type="WBParaSite" id="Csp11.Scaffold629.g7811.t1">
    <property type="protein sequence ID" value="Csp11.Scaffold629.g7811.t1"/>
    <property type="gene ID" value="Csp11.Scaffold629.g7811"/>
</dbReference>
<organism evidence="1 2">
    <name type="scientific">Caenorhabditis tropicalis</name>
    <dbReference type="NCBI Taxonomy" id="1561998"/>
    <lineage>
        <taxon>Eukaryota</taxon>
        <taxon>Metazoa</taxon>
        <taxon>Ecdysozoa</taxon>
        <taxon>Nematoda</taxon>
        <taxon>Chromadorea</taxon>
        <taxon>Rhabditida</taxon>
        <taxon>Rhabditina</taxon>
        <taxon>Rhabditomorpha</taxon>
        <taxon>Rhabditoidea</taxon>
        <taxon>Rhabditidae</taxon>
        <taxon>Peloderinae</taxon>
        <taxon>Caenorhabditis</taxon>
    </lineage>
</organism>
<evidence type="ECO:0000313" key="1">
    <source>
        <dbReference type="Proteomes" id="UP000095282"/>
    </source>
</evidence>
<dbReference type="SUPFAM" id="SSF53474">
    <property type="entry name" value="alpha/beta-Hydrolases"/>
    <property type="match status" value="1"/>
</dbReference>
<dbReference type="AlphaFoldDB" id="A0A1I7UC15"/>